<evidence type="ECO:0000313" key="6">
    <source>
        <dbReference type="Proteomes" id="UP000663828"/>
    </source>
</evidence>
<accession>A0A815RCS4</accession>
<dbReference type="GO" id="GO:0005262">
    <property type="term" value="F:calcium channel activity"/>
    <property type="evidence" value="ECO:0007669"/>
    <property type="project" value="TreeGrafter"/>
</dbReference>
<dbReference type="CDD" id="cd05819">
    <property type="entry name" value="NHL"/>
    <property type="match status" value="1"/>
</dbReference>
<dbReference type="GO" id="GO:0050982">
    <property type="term" value="P:detection of mechanical stimulus"/>
    <property type="evidence" value="ECO:0007669"/>
    <property type="project" value="TreeGrafter"/>
</dbReference>
<feature type="transmembrane region" description="Helical" evidence="3">
    <location>
        <begin position="1726"/>
        <end position="1744"/>
    </location>
</feature>
<dbReference type="Pfam" id="PF02010">
    <property type="entry name" value="REJ"/>
    <property type="match status" value="1"/>
</dbReference>
<gene>
    <name evidence="5" type="ORF">XAT740_LOCUS38120</name>
</gene>
<dbReference type="GO" id="GO:0016020">
    <property type="term" value="C:membrane"/>
    <property type="evidence" value="ECO:0007669"/>
    <property type="project" value="TreeGrafter"/>
</dbReference>
<dbReference type="PANTHER" id="PTHR10877">
    <property type="entry name" value="POLYCYSTIN FAMILY MEMBER"/>
    <property type="match status" value="1"/>
</dbReference>
<evidence type="ECO:0000256" key="1">
    <source>
        <dbReference type="ARBA" id="ARBA00022737"/>
    </source>
</evidence>
<dbReference type="InterPro" id="IPR011042">
    <property type="entry name" value="6-blade_b-propeller_TolB-like"/>
</dbReference>
<comment type="caution">
    <text evidence="5">The sequence shown here is derived from an EMBL/GenBank/DDBJ whole genome shotgun (WGS) entry which is preliminary data.</text>
</comment>
<organism evidence="5 6">
    <name type="scientific">Adineta ricciae</name>
    <name type="common">Rotifer</name>
    <dbReference type="NCBI Taxonomy" id="249248"/>
    <lineage>
        <taxon>Eukaryota</taxon>
        <taxon>Metazoa</taxon>
        <taxon>Spiralia</taxon>
        <taxon>Gnathifera</taxon>
        <taxon>Rotifera</taxon>
        <taxon>Eurotatoria</taxon>
        <taxon>Bdelloidea</taxon>
        <taxon>Adinetida</taxon>
        <taxon>Adinetidae</taxon>
        <taxon>Adineta</taxon>
    </lineage>
</organism>
<reference evidence="5" key="1">
    <citation type="submission" date="2021-02" db="EMBL/GenBank/DDBJ databases">
        <authorList>
            <person name="Nowell W R."/>
        </authorList>
    </citation>
    <scope>NUCLEOTIDE SEQUENCE</scope>
</reference>
<dbReference type="InterPro" id="IPR002859">
    <property type="entry name" value="PKD/REJ-like"/>
</dbReference>
<evidence type="ECO:0000256" key="2">
    <source>
        <dbReference type="PROSITE-ProRule" id="PRU00504"/>
    </source>
</evidence>
<keyword evidence="3" id="KW-1133">Transmembrane helix</keyword>
<dbReference type="EMBL" id="CAJNOR010004080">
    <property type="protein sequence ID" value="CAF1473458.1"/>
    <property type="molecule type" value="Genomic_DNA"/>
</dbReference>
<dbReference type="SUPFAM" id="SSF101898">
    <property type="entry name" value="NHL repeat"/>
    <property type="match status" value="1"/>
</dbReference>
<dbReference type="InterPro" id="IPR001258">
    <property type="entry name" value="NHL_repeat"/>
</dbReference>
<name>A0A815RCS4_ADIRI</name>
<dbReference type="Proteomes" id="UP000663828">
    <property type="component" value="Unassembled WGS sequence"/>
</dbReference>
<feature type="transmembrane region" description="Helical" evidence="3">
    <location>
        <begin position="1534"/>
        <end position="1552"/>
    </location>
</feature>
<keyword evidence="6" id="KW-1185">Reference proteome</keyword>
<evidence type="ECO:0000259" key="4">
    <source>
        <dbReference type="Pfam" id="PF02010"/>
    </source>
</evidence>
<evidence type="ECO:0000313" key="5">
    <source>
        <dbReference type="EMBL" id="CAF1473458.1"/>
    </source>
</evidence>
<dbReference type="Gene3D" id="2.40.10.500">
    <property type="match status" value="1"/>
</dbReference>
<feature type="transmembrane region" description="Helical" evidence="3">
    <location>
        <begin position="1770"/>
        <end position="1792"/>
    </location>
</feature>
<sequence>MPSSVFITKNNTIYVTNYQYGKVIVWIAGNSTPSNTISGNLNEPLSLFITDEGDILVDAGNPNGLVARFMPNGTKTAPAMYTSSYCSGLFVDINNTLYCAMDVLHQIVKCSLSSSSNATIAVAGKFNESGSMPDELNYPNGIFVDINFDVYVADSANSRIQIFQAGKLNATTAAGTGLNGSVTLTYPTSVALDADNNLYIVDFDDNRVIVSGPNGFRCIAACSGKAGSGPTKLNAPSFMAFDTYGNMFVVDGNNSRIQKFSLISNSCDLTTSDPTTTQYQTKYRTSIDSTINKITQITSNKQTTASTITSTVTTNITTKIATTIASTTTTAAAAAAATAVTATTPAAIPTTTIATTTTAAAAATTVTATIPAAAGTATTTPAATAVTATTPAAIPTTTIATTTTIPAAAGTTTTTAAATAVTATTPAAIPTTTIAATTRTTTTAATTAVTAIPTTTIAAATTTTTASQILFANQSCFSPNVMISPPAPSLNSPLEIQRSQDIYFISLIDLNCNQSFSVSTKWTVTGCTSICSSQIELDEQIITTYSELYIPLGTLQYGIYKFDLTVTMIDIPWLQTTTPVYVRIIPSLIKVNLVQYGTSMITYGYNENLLLDPGSFSIDLDEPYFNAANWVYKYYCRIYGQYNFPNFQGSLITIDNPMINSLNSSCLSNQTGWKFVNSINSSITILSHSLQPNQTYQFMVYMENRENSSLQGTGYLLVDIEDNPRQTIGIGCVIQTMCAPNMEFQAVNPSTQVALFSTCLNNCSTIENITWNIYTGSINSSSNVTRWTLFNQINLYENIWFFGRNTSNFTSTNQLFIVNSQINLWRFEVLYQFPSESSRSALNFIINQPPTNGSCSIFPFNGTTNTLFTISCPNWFDENGIKDYSLYYWTNGYVKRSIIAFSLISTFEVRLPADDLNTSVIHLTVFIRDQFDCIQEVNITSVTIIQDLLEINNLLNNIKTNSTLRLISSTNQNVVGQVIYSFSQQLNQLDGQNIDKALSNNISLTSVSISQLGEQRIQQMSVFGNTSALNDFNQKLNSQANVREYLMNFTDNLPILTLNSILFQSIILSELTKSTNQLTRLSSIIASNKCYQLAKSLNTISTKIAFEHVQIGVDRITQCITNVLTAINGPLQERTTLLDLDYFRANDFPVDYDTDLESPWSNPNLFANGNDFSWNTMEKNRDLYYQKRAQTQISEQSKQTIAFLTSALNNHLNIGQNFTINSSSVFMSLQTTTFQSVSNGIIKSIGNAQVQLPSNMNSNDNYLISFRSIVQPLASADQSPSNSYTNLSTTISFSILDRNGNELSFPTLSNNPYRLIIPRDVNLILPSMTLQNATSMNGTPHHLLFNLHYVDLSQLNGISVSIHMEMKPLNLSLGYLLVYKFDSSPVLNSSMSEIDHWSLFCPSNLTINNMYTYFINNQLTNNHKSLIFGLRELNSTEISQYCTTPPVNPPITDAPFDFTSDYELRLYTSGCYYLDSNNQWQSDGLIVGSLTNTNETECFSTHLTTFAGGFLVLPSPINWNYVFLHANFNRNKTIYITMISVSILYLLIMIYARFKNKNLIEKFGVIALEDNRQEDQYCYQIIVFIDHRKDAETKSQVRTFNYSKQNISQHGDIDSSVITVPKSLGKLNSICIWHNNKDNLLEYWKYLIICNLQILEKSDFICQRWFAIDKHDERVEHLLPVSNELPKHEFLCISSKEVYWNISEDHLCLTISFHSPSNNFSRVQRCTYYCILTFTLMLLDILYYNQMNETNGKTSLLFDPLYTTYEQIEIVIIVELLIFCSSLYFVQFFRHIQLLLTNSSDKSKTKKRFQFPWWRFISAYRLLFIIGFISMSFIVVHIIEFGNLKTQKWIISLIHLVEPIKIFALTTFFVCFIRESAKEKQANEYFVNFLICSNQRFHQFKQVDGSRNDFVHLRDNEKISTIHNYWNLFGKFVFNHGTMVIHTEIFQLTLMTKQINRSNGLK</sequence>
<dbReference type="PROSITE" id="PS51125">
    <property type="entry name" value="NHL"/>
    <property type="match status" value="1"/>
</dbReference>
<evidence type="ECO:0000256" key="3">
    <source>
        <dbReference type="SAM" id="Phobius"/>
    </source>
</evidence>
<keyword evidence="3" id="KW-0812">Transmembrane</keyword>
<feature type="transmembrane region" description="Helical" evidence="3">
    <location>
        <begin position="1850"/>
        <end position="1873"/>
    </location>
</feature>
<dbReference type="Gene3D" id="2.60.60.20">
    <property type="entry name" value="PLAT/LH2 domain"/>
    <property type="match status" value="1"/>
</dbReference>
<dbReference type="InterPro" id="IPR036392">
    <property type="entry name" value="PLAT/LH2_dom_sf"/>
</dbReference>
<dbReference type="Gene3D" id="2.120.10.30">
    <property type="entry name" value="TolB, C-terminal domain"/>
    <property type="match status" value="2"/>
</dbReference>
<feature type="transmembrane region" description="Helical" evidence="3">
    <location>
        <begin position="1813"/>
        <end position="1838"/>
    </location>
</feature>
<proteinExistence type="predicted"/>
<feature type="repeat" description="NHL" evidence="2">
    <location>
        <begin position="123"/>
        <end position="166"/>
    </location>
</feature>
<dbReference type="InterPro" id="IPR051223">
    <property type="entry name" value="Polycystin"/>
</dbReference>
<protein>
    <recommendedName>
        <fullName evidence="4">PKD/REJ-like domain-containing protein</fullName>
    </recommendedName>
</protein>
<dbReference type="SUPFAM" id="SSF49723">
    <property type="entry name" value="Lipase/lipooxygenase domain (PLAT/LH2 domain)"/>
    <property type="match status" value="1"/>
</dbReference>
<dbReference type="PANTHER" id="PTHR10877:SF150">
    <property type="entry name" value="REJ DOMAIN-CONTAINING PROTEIN"/>
    <property type="match status" value="1"/>
</dbReference>
<keyword evidence="1" id="KW-0677">Repeat</keyword>
<feature type="domain" description="PKD/REJ-like" evidence="4">
    <location>
        <begin position="508"/>
        <end position="887"/>
    </location>
</feature>
<keyword evidence="3" id="KW-0472">Membrane</keyword>